<evidence type="ECO:0000313" key="2">
    <source>
        <dbReference type="WBParaSite" id="nRc.2.0.1.t13430-RA"/>
    </source>
</evidence>
<dbReference type="Proteomes" id="UP000887565">
    <property type="component" value="Unplaced"/>
</dbReference>
<name>A0A915IH74_ROMCU</name>
<sequence length="102" mass="11642">MAIKVCIMEIGQGLVHAKGAHMGSGELYIMGVTAHAYSFIDNNRLRAKLAINRDDSTSLNYRRPEHAMREKTRSRKERILLSFHCFVEMVDLLPQRLKKAGQ</sequence>
<accession>A0A915IH74</accession>
<evidence type="ECO:0000313" key="1">
    <source>
        <dbReference type="Proteomes" id="UP000887565"/>
    </source>
</evidence>
<reference evidence="2" key="1">
    <citation type="submission" date="2022-11" db="UniProtKB">
        <authorList>
            <consortium name="WormBaseParasite"/>
        </authorList>
    </citation>
    <scope>IDENTIFICATION</scope>
</reference>
<keyword evidence="1" id="KW-1185">Reference proteome</keyword>
<dbReference type="WBParaSite" id="nRc.2.0.1.t13430-RA">
    <property type="protein sequence ID" value="nRc.2.0.1.t13430-RA"/>
    <property type="gene ID" value="nRc.2.0.1.g13430"/>
</dbReference>
<dbReference type="AlphaFoldDB" id="A0A915IH74"/>
<proteinExistence type="predicted"/>
<protein>
    <submittedName>
        <fullName evidence="2">Uncharacterized protein</fullName>
    </submittedName>
</protein>
<organism evidence="1 2">
    <name type="scientific">Romanomermis culicivorax</name>
    <name type="common">Nematode worm</name>
    <dbReference type="NCBI Taxonomy" id="13658"/>
    <lineage>
        <taxon>Eukaryota</taxon>
        <taxon>Metazoa</taxon>
        <taxon>Ecdysozoa</taxon>
        <taxon>Nematoda</taxon>
        <taxon>Enoplea</taxon>
        <taxon>Dorylaimia</taxon>
        <taxon>Mermithida</taxon>
        <taxon>Mermithoidea</taxon>
        <taxon>Mermithidae</taxon>
        <taxon>Romanomermis</taxon>
    </lineage>
</organism>